<evidence type="ECO:0008006" key="3">
    <source>
        <dbReference type="Google" id="ProtNLM"/>
    </source>
</evidence>
<proteinExistence type="predicted"/>
<sequence length="202" mass="23071">MAVFLQQHNTMMKLYFLPFFVLSIISLTSCKSVKGTNLTASIDSKNQNILYFNPEVFPDIEEIKEPTYSAFYAAVSGKIDDYRHYKMMRVDSYISFDSVDVEAIKEFCRNNNAPFAIVPKVKYFKVGLGKYVFSNQVIVSMKLYDADGNFLAESDYDTYKKNARILGSAENSIKIGTEGVMNFISKDLTKNKKSIVKNFQPR</sequence>
<dbReference type="Proteomes" id="UP000185839">
    <property type="component" value="Unassembled WGS sequence"/>
</dbReference>
<accession>A0A1N7JBG4</accession>
<dbReference type="AlphaFoldDB" id="A0A1N7JBG4"/>
<organism evidence="1 2">
    <name type="scientific">Kaistella chaponensis</name>
    <dbReference type="NCBI Taxonomy" id="713588"/>
    <lineage>
        <taxon>Bacteria</taxon>
        <taxon>Pseudomonadati</taxon>
        <taxon>Bacteroidota</taxon>
        <taxon>Flavobacteriia</taxon>
        <taxon>Flavobacteriales</taxon>
        <taxon>Weeksellaceae</taxon>
        <taxon>Chryseobacterium group</taxon>
        <taxon>Kaistella</taxon>
    </lineage>
</organism>
<dbReference type="EMBL" id="FTOI01000001">
    <property type="protein sequence ID" value="SIS46616.1"/>
    <property type="molecule type" value="Genomic_DNA"/>
</dbReference>
<keyword evidence="2" id="KW-1185">Reference proteome</keyword>
<reference evidence="2" key="1">
    <citation type="submission" date="2017-01" db="EMBL/GenBank/DDBJ databases">
        <authorList>
            <person name="Varghese N."/>
            <person name="Submissions S."/>
        </authorList>
    </citation>
    <scope>NUCLEOTIDE SEQUENCE [LARGE SCALE GENOMIC DNA]</scope>
    <source>
        <strain evidence="2">DSM 23145</strain>
    </source>
</reference>
<gene>
    <name evidence="1" type="ORF">SAMN05421789_101366</name>
</gene>
<protein>
    <recommendedName>
        <fullName evidence="3">Pyruvate decarboxylase</fullName>
    </recommendedName>
</protein>
<dbReference type="STRING" id="713588.SAMN05421789_101366"/>
<evidence type="ECO:0000313" key="2">
    <source>
        <dbReference type="Proteomes" id="UP000185839"/>
    </source>
</evidence>
<evidence type="ECO:0000313" key="1">
    <source>
        <dbReference type="EMBL" id="SIS46616.1"/>
    </source>
</evidence>
<name>A0A1N7JBG4_9FLAO</name>